<keyword evidence="1" id="KW-0472">Membrane</keyword>
<protein>
    <recommendedName>
        <fullName evidence="3">DUF2798 domain-containing protein</fullName>
    </recommendedName>
</protein>
<dbReference type="AlphaFoldDB" id="K1SMG3"/>
<accession>K1SMG3</accession>
<dbReference type="EMBL" id="AJWZ01006792">
    <property type="protein sequence ID" value="EKC58773.1"/>
    <property type="molecule type" value="Genomic_DNA"/>
</dbReference>
<feature type="transmembrane region" description="Helical" evidence="1">
    <location>
        <begin position="109"/>
        <end position="129"/>
    </location>
</feature>
<gene>
    <name evidence="2" type="ORF">OBE_09834</name>
</gene>
<name>K1SMG3_9ZZZZ</name>
<keyword evidence="1" id="KW-0812">Transmembrane</keyword>
<proteinExistence type="predicted"/>
<evidence type="ECO:0000256" key="1">
    <source>
        <dbReference type="SAM" id="Phobius"/>
    </source>
</evidence>
<dbReference type="InterPro" id="IPR021529">
    <property type="entry name" value="DUF2798"/>
</dbReference>
<feature type="transmembrane region" description="Helical" evidence="1">
    <location>
        <begin position="66"/>
        <end position="89"/>
    </location>
</feature>
<evidence type="ECO:0000313" key="2">
    <source>
        <dbReference type="EMBL" id="EKC58773.1"/>
    </source>
</evidence>
<feature type="transmembrane region" description="Helical" evidence="1">
    <location>
        <begin position="23"/>
        <end position="45"/>
    </location>
</feature>
<comment type="caution">
    <text evidence="2">The sequence shown here is derived from an EMBL/GenBank/DDBJ whole genome shotgun (WGS) entry which is preliminary data.</text>
</comment>
<keyword evidence="1" id="KW-1133">Transmembrane helix</keyword>
<sequence length="140" mass="16123">MAYFMVVYSVAINLSEGLINQTFLIALKEFPIEGIIVFVLAFFVASPIAKKLAFRIVNPKEDNKMFVILSIQTFTVLIMVGLMSIYALFAQYLINSNIVCNYLILYCKNFIMAYPLQIFFVGPLVRNIFRIVFKKQLKQI</sequence>
<organism evidence="2">
    <name type="scientific">human gut metagenome</name>
    <dbReference type="NCBI Taxonomy" id="408170"/>
    <lineage>
        <taxon>unclassified sequences</taxon>
        <taxon>metagenomes</taxon>
        <taxon>organismal metagenomes</taxon>
    </lineage>
</organism>
<dbReference type="Pfam" id="PF11391">
    <property type="entry name" value="DUF2798"/>
    <property type="match status" value="2"/>
</dbReference>
<reference evidence="2" key="1">
    <citation type="journal article" date="2013" name="Environ. Microbiol.">
        <title>Microbiota from the distal guts of lean and obese adolescents exhibit partial functional redundancy besides clear differences in community structure.</title>
        <authorList>
            <person name="Ferrer M."/>
            <person name="Ruiz A."/>
            <person name="Lanza F."/>
            <person name="Haange S.B."/>
            <person name="Oberbach A."/>
            <person name="Till H."/>
            <person name="Bargiela R."/>
            <person name="Campoy C."/>
            <person name="Segura M.T."/>
            <person name="Richter M."/>
            <person name="von Bergen M."/>
            <person name="Seifert J."/>
            <person name="Suarez A."/>
        </authorList>
    </citation>
    <scope>NUCLEOTIDE SEQUENCE</scope>
</reference>
<evidence type="ECO:0008006" key="3">
    <source>
        <dbReference type="Google" id="ProtNLM"/>
    </source>
</evidence>